<dbReference type="EMBL" id="LSBI01000002">
    <property type="protein sequence ID" value="OAQ93703.1"/>
    <property type="molecule type" value="Genomic_DNA"/>
</dbReference>
<reference evidence="2 3" key="1">
    <citation type="submission" date="2016-02" db="EMBL/GenBank/DDBJ databases">
        <title>Biosynthesis of antibiotic leucinostatins and their inhibition on Phytophthora in bio-control Purpureocillium lilacinum.</title>
        <authorList>
            <person name="Wang G."/>
            <person name="Liu Z."/>
            <person name="Lin R."/>
            <person name="Li E."/>
            <person name="Mao Z."/>
            <person name="Ling J."/>
            <person name="Yin W."/>
            <person name="Xie B."/>
        </authorList>
    </citation>
    <scope>NUCLEOTIDE SEQUENCE [LARGE SCALE GENOMIC DNA]</scope>
    <source>
        <strain evidence="2">PLFJ-1</strain>
    </source>
</reference>
<feature type="region of interest" description="Disordered" evidence="1">
    <location>
        <begin position="41"/>
        <end position="72"/>
    </location>
</feature>
<feature type="region of interest" description="Disordered" evidence="1">
    <location>
        <begin position="89"/>
        <end position="113"/>
    </location>
</feature>
<proteinExistence type="predicted"/>
<evidence type="ECO:0000313" key="3">
    <source>
        <dbReference type="Proteomes" id="UP000078340"/>
    </source>
</evidence>
<sequence length="113" mass="12371">MTVELGRGPMRVARRGEFAQFVRINVVAAWIELGQPLFVSVTPPRGHHAGVKRVPGGAHPRDQPHGAVDSSAWSAGRCRHACTERAEMTGQQQRRILPRGNQAFSQDPGIDRA</sequence>
<name>A0A179HWI4_PURLI</name>
<organism evidence="2 3">
    <name type="scientific">Purpureocillium lilacinum</name>
    <name type="common">Paecilomyces lilacinus</name>
    <dbReference type="NCBI Taxonomy" id="33203"/>
    <lineage>
        <taxon>Eukaryota</taxon>
        <taxon>Fungi</taxon>
        <taxon>Dikarya</taxon>
        <taxon>Ascomycota</taxon>
        <taxon>Pezizomycotina</taxon>
        <taxon>Sordariomycetes</taxon>
        <taxon>Hypocreomycetidae</taxon>
        <taxon>Hypocreales</taxon>
        <taxon>Ophiocordycipitaceae</taxon>
        <taxon>Purpureocillium</taxon>
    </lineage>
</organism>
<evidence type="ECO:0000256" key="1">
    <source>
        <dbReference type="SAM" id="MobiDB-lite"/>
    </source>
</evidence>
<dbReference type="AlphaFoldDB" id="A0A179HWI4"/>
<accession>A0A179HWI4</accession>
<evidence type="ECO:0000313" key="2">
    <source>
        <dbReference type="EMBL" id="OAQ93703.1"/>
    </source>
</evidence>
<comment type="caution">
    <text evidence="2">The sequence shown here is derived from an EMBL/GenBank/DDBJ whole genome shotgun (WGS) entry which is preliminary data.</text>
</comment>
<gene>
    <name evidence="2" type="ORF">VFPFJ_02865</name>
</gene>
<dbReference type="Proteomes" id="UP000078340">
    <property type="component" value="Unassembled WGS sequence"/>
</dbReference>
<protein>
    <submittedName>
        <fullName evidence="2">Uncharacterized protein</fullName>
    </submittedName>
</protein>